<protein>
    <submittedName>
        <fullName evidence="1">Uncharacterized protein</fullName>
    </submittedName>
</protein>
<dbReference type="EMBL" id="MT145130">
    <property type="protein sequence ID" value="QJI03908.1"/>
    <property type="molecule type" value="Genomic_DNA"/>
</dbReference>
<gene>
    <name evidence="1" type="ORF">TM448B05405_0004</name>
</gene>
<proteinExistence type="predicted"/>
<organism evidence="1">
    <name type="scientific">viral metagenome</name>
    <dbReference type="NCBI Taxonomy" id="1070528"/>
    <lineage>
        <taxon>unclassified sequences</taxon>
        <taxon>metagenomes</taxon>
        <taxon>organismal metagenomes</taxon>
    </lineage>
</organism>
<sequence>MIVSLTDILSFLDVDVGYFVVNASHDVLVLTYDAGSATNIEVDDGTYTGTELAAHLKTKIDTAFTITSTVSYSTTIKKFTIAVSAGHLIAYTNTGSDAGLLFGFNADHAAALSITSDVAASDPSEIISVIHGSVEDWVENHCYRKFEDALYVKERHDGKNQNIIYFEQYPVLAVNLDGLVWDATGKTVTRADGGSFITDGFEAADKVLVQNSDSNSGLLTIATGGVAALVLTFTDTIVADTSDDNVILSLFRELWINDTEVDEDDYEVFSDHIYYNAGFSEGHGNIRMTYQIKYGIIDINDLKLAIKIIVKAIWQARQEEIFSIKSYKIGDISITCDSGSVPKEALDILDSKYMKREIC</sequence>
<evidence type="ECO:0000313" key="1">
    <source>
        <dbReference type="EMBL" id="QJI03908.1"/>
    </source>
</evidence>
<accession>A0A6M3Y3T8</accession>
<dbReference type="AlphaFoldDB" id="A0A6M3Y3T8"/>
<name>A0A6M3Y3T8_9ZZZZ</name>
<reference evidence="1" key="1">
    <citation type="submission" date="2020-03" db="EMBL/GenBank/DDBJ databases">
        <title>The deep terrestrial virosphere.</title>
        <authorList>
            <person name="Holmfeldt K."/>
            <person name="Nilsson E."/>
            <person name="Simone D."/>
            <person name="Lopez-Fernandez M."/>
            <person name="Wu X."/>
            <person name="de Brujin I."/>
            <person name="Lundin D."/>
            <person name="Andersson A."/>
            <person name="Bertilsson S."/>
            <person name="Dopson M."/>
        </authorList>
    </citation>
    <scope>NUCLEOTIDE SEQUENCE</scope>
    <source>
        <strain evidence="1">TM448B05405</strain>
    </source>
</reference>